<evidence type="ECO:0000313" key="2">
    <source>
        <dbReference type="EMBL" id="MDA5092860.1"/>
    </source>
</evidence>
<dbReference type="Pfam" id="PF07508">
    <property type="entry name" value="Recombinase"/>
    <property type="match status" value="1"/>
</dbReference>
<accession>A0ABT4VYQ1</accession>
<proteinExistence type="predicted"/>
<evidence type="ECO:0000313" key="3">
    <source>
        <dbReference type="Proteomes" id="UP001528040"/>
    </source>
</evidence>
<dbReference type="Gene3D" id="3.90.1750.20">
    <property type="entry name" value="Putative Large Serine Recombinase, Chain B, Domain 2"/>
    <property type="match status" value="1"/>
</dbReference>
<organism evidence="2 3">
    <name type="scientific">Aliiroseovarius salicola</name>
    <dbReference type="NCBI Taxonomy" id="3009082"/>
    <lineage>
        <taxon>Bacteria</taxon>
        <taxon>Pseudomonadati</taxon>
        <taxon>Pseudomonadota</taxon>
        <taxon>Alphaproteobacteria</taxon>
        <taxon>Rhodobacterales</taxon>
        <taxon>Paracoccaceae</taxon>
        <taxon>Aliiroseovarius</taxon>
    </lineage>
</organism>
<feature type="domain" description="Recombinase" evidence="1">
    <location>
        <begin position="20"/>
        <end position="80"/>
    </location>
</feature>
<dbReference type="EMBL" id="JAQIIO010000001">
    <property type="protein sequence ID" value="MDA5092860.1"/>
    <property type="molecule type" value="Genomic_DNA"/>
</dbReference>
<dbReference type="InterPro" id="IPR038109">
    <property type="entry name" value="DNA_bind_recomb_sf"/>
</dbReference>
<comment type="caution">
    <text evidence="2">The sequence shown here is derived from an EMBL/GenBank/DDBJ whole genome shotgun (WGS) entry which is preliminary data.</text>
</comment>
<gene>
    <name evidence="2" type="ORF">O2N63_02035</name>
</gene>
<keyword evidence="3" id="KW-1185">Reference proteome</keyword>
<sequence length="81" mass="9611">MRKTTKNPGEKIVKDIKRGTGILNNELYIGRLIWNRQRFIKDPNTGKRQARLNPPEDWIVEEVSDLRIIDQVFWEAVKARH</sequence>
<reference evidence="2 3" key="1">
    <citation type="submission" date="2023-01" db="EMBL/GenBank/DDBJ databases">
        <authorList>
            <person name="Yoon J.-W."/>
        </authorList>
    </citation>
    <scope>NUCLEOTIDE SEQUENCE [LARGE SCALE GENOMIC DNA]</scope>
    <source>
        <strain evidence="2 3">KMU-50</strain>
    </source>
</reference>
<name>A0ABT4VYQ1_9RHOB</name>
<dbReference type="Proteomes" id="UP001528040">
    <property type="component" value="Unassembled WGS sequence"/>
</dbReference>
<protein>
    <submittedName>
        <fullName evidence="2">Recombinase family protein</fullName>
    </submittedName>
</protein>
<dbReference type="InterPro" id="IPR011109">
    <property type="entry name" value="DNA_bind_recombinase_dom"/>
</dbReference>
<dbReference type="RefSeq" id="WP_271052441.1">
    <property type="nucleotide sequence ID" value="NZ_JAQIIO010000001.1"/>
</dbReference>
<evidence type="ECO:0000259" key="1">
    <source>
        <dbReference type="Pfam" id="PF07508"/>
    </source>
</evidence>